<dbReference type="InParanoid" id="A0A369JX54"/>
<gene>
    <name evidence="1" type="ORF">Hypma_008596</name>
</gene>
<protein>
    <submittedName>
        <fullName evidence="1">Uncharacterized protein</fullName>
    </submittedName>
</protein>
<reference evidence="1" key="1">
    <citation type="submission" date="2018-04" db="EMBL/GenBank/DDBJ databases">
        <title>Whole genome sequencing of Hypsizygus marmoreus.</title>
        <authorList>
            <person name="Choi I.-G."/>
            <person name="Min B."/>
            <person name="Kim J.-G."/>
            <person name="Kim S."/>
            <person name="Oh Y.-L."/>
            <person name="Kong W.-S."/>
            <person name="Park H."/>
            <person name="Jeong J."/>
            <person name="Song E.-S."/>
        </authorList>
    </citation>
    <scope>NUCLEOTIDE SEQUENCE [LARGE SCALE GENOMIC DNA]</scope>
    <source>
        <strain evidence="1">51987-8</strain>
    </source>
</reference>
<comment type="caution">
    <text evidence="1">The sequence shown here is derived from an EMBL/GenBank/DDBJ whole genome shotgun (WGS) entry which is preliminary data.</text>
</comment>
<dbReference type="AlphaFoldDB" id="A0A369JX54"/>
<keyword evidence="2" id="KW-1185">Reference proteome</keyword>
<evidence type="ECO:0000313" key="2">
    <source>
        <dbReference type="Proteomes" id="UP000076154"/>
    </source>
</evidence>
<accession>A0A369JX54</accession>
<dbReference type="EMBL" id="LUEZ02000045">
    <property type="protein sequence ID" value="RDB24233.1"/>
    <property type="molecule type" value="Genomic_DNA"/>
</dbReference>
<sequence>MSPNHRPDVEECDLVLFFSFWDGRSDETGDRPENRESTWIQPPCFEALKFRDNPVSLAKESDQCTRDSNA</sequence>
<proteinExistence type="predicted"/>
<name>A0A369JX54_HYPMA</name>
<evidence type="ECO:0000313" key="1">
    <source>
        <dbReference type="EMBL" id="RDB24233.1"/>
    </source>
</evidence>
<organism evidence="1 2">
    <name type="scientific">Hypsizygus marmoreus</name>
    <name type="common">White beech mushroom</name>
    <name type="synonym">Agaricus marmoreus</name>
    <dbReference type="NCBI Taxonomy" id="39966"/>
    <lineage>
        <taxon>Eukaryota</taxon>
        <taxon>Fungi</taxon>
        <taxon>Dikarya</taxon>
        <taxon>Basidiomycota</taxon>
        <taxon>Agaricomycotina</taxon>
        <taxon>Agaricomycetes</taxon>
        <taxon>Agaricomycetidae</taxon>
        <taxon>Agaricales</taxon>
        <taxon>Tricholomatineae</taxon>
        <taxon>Lyophyllaceae</taxon>
        <taxon>Hypsizygus</taxon>
    </lineage>
</organism>
<dbReference type="Proteomes" id="UP000076154">
    <property type="component" value="Unassembled WGS sequence"/>
</dbReference>